<accession>A0A2U1AYU0</accession>
<keyword evidence="7" id="KW-1185">Reference proteome</keyword>
<keyword evidence="1" id="KW-0479">Metal-binding</keyword>
<name>A0A2U1AYU0_9BACT</name>
<feature type="domain" description="Calcineurin-like phosphoesterase" evidence="5">
    <location>
        <begin position="1"/>
        <end position="225"/>
    </location>
</feature>
<organism evidence="6 7">
    <name type="scientific">Victivallis vadensis</name>
    <dbReference type="NCBI Taxonomy" id="172901"/>
    <lineage>
        <taxon>Bacteria</taxon>
        <taxon>Pseudomonadati</taxon>
        <taxon>Lentisphaerota</taxon>
        <taxon>Lentisphaeria</taxon>
        <taxon>Victivallales</taxon>
        <taxon>Victivallaceae</taxon>
        <taxon>Victivallis</taxon>
    </lineage>
</organism>
<dbReference type="RefSeq" id="WP_116884024.1">
    <property type="nucleotide sequence ID" value="NZ_CALXNT010000074.1"/>
</dbReference>
<dbReference type="GeneID" id="78295332"/>
<reference evidence="6 7" key="1">
    <citation type="submission" date="2018-04" db="EMBL/GenBank/DDBJ databases">
        <title>Genomic Encyclopedia of Type Strains, Phase IV (KMG-IV): sequencing the most valuable type-strain genomes for metagenomic binning, comparative biology and taxonomic classification.</title>
        <authorList>
            <person name="Goeker M."/>
        </authorList>
    </citation>
    <scope>NUCLEOTIDE SEQUENCE [LARGE SCALE GENOMIC DNA]</scope>
    <source>
        <strain evidence="6 7">DSM 14823</strain>
    </source>
</reference>
<dbReference type="Proteomes" id="UP000245959">
    <property type="component" value="Unassembled WGS sequence"/>
</dbReference>
<dbReference type="AlphaFoldDB" id="A0A2U1AYU0"/>
<gene>
    <name evidence="6" type="ORF">C8D82_11377</name>
</gene>
<evidence type="ECO:0000256" key="3">
    <source>
        <dbReference type="ARBA" id="ARBA00023004"/>
    </source>
</evidence>
<dbReference type="Gene3D" id="3.60.21.10">
    <property type="match status" value="1"/>
</dbReference>
<keyword evidence="2" id="KW-0378">Hydrolase</keyword>
<comment type="similarity">
    <text evidence="4">Belongs to the cyclic nucleotide phosphodiesterase class-III family.</text>
</comment>
<sequence length="267" mass="30670">MKIIHFSDPHAGGPAEDWLAYVDKRWVGVFNYRFRRQFRHDMSKLKKAVDYILDVKPDVAVCTGDLTSTGQPGEFEQVRPILQPLRDSSIPLLYLPGNHDCYVKRPKCVRAVNEMVEYLSRGDYRFAELPLVREYAGVEFLLLNCSRPSNLLCSWGFVDPRDSEYLDRVCSAPKRGPRVLLSHYPMFEEHPILRMRHRLFGQKRILELMKEGKIDLSLCGHVHRPYLKVDERGRGESCAGSVTRNGSMVEVDCDPAGGPFRFRTIAL</sequence>
<dbReference type="PANTHER" id="PTHR42988:SF2">
    <property type="entry name" value="CYCLIC NUCLEOTIDE PHOSPHODIESTERASE CBUA0032-RELATED"/>
    <property type="match status" value="1"/>
</dbReference>
<evidence type="ECO:0000256" key="1">
    <source>
        <dbReference type="ARBA" id="ARBA00022723"/>
    </source>
</evidence>
<dbReference type="GO" id="GO:0046872">
    <property type="term" value="F:metal ion binding"/>
    <property type="evidence" value="ECO:0007669"/>
    <property type="project" value="UniProtKB-KW"/>
</dbReference>
<comment type="caution">
    <text evidence="6">The sequence shown here is derived from an EMBL/GenBank/DDBJ whole genome shotgun (WGS) entry which is preliminary data.</text>
</comment>
<dbReference type="InterPro" id="IPR029052">
    <property type="entry name" value="Metallo-depent_PP-like"/>
</dbReference>
<proteinExistence type="inferred from homology"/>
<evidence type="ECO:0000313" key="6">
    <source>
        <dbReference type="EMBL" id="PVY41604.1"/>
    </source>
</evidence>
<evidence type="ECO:0000259" key="5">
    <source>
        <dbReference type="Pfam" id="PF00149"/>
    </source>
</evidence>
<dbReference type="InterPro" id="IPR004843">
    <property type="entry name" value="Calcineurin-like_PHP"/>
</dbReference>
<evidence type="ECO:0000256" key="4">
    <source>
        <dbReference type="ARBA" id="ARBA00025742"/>
    </source>
</evidence>
<dbReference type="PANTHER" id="PTHR42988">
    <property type="entry name" value="PHOSPHOHYDROLASE"/>
    <property type="match status" value="1"/>
</dbReference>
<dbReference type="GO" id="GO:0016787">
    <property type="term" value="F:hydrolase activity"/>
    <property type="evidence" value="ECO:0007669"/>
    <property type="project" value="UniProtKB-KW"/>
</dbReference>
<protein>
    <submittedName>
        <fullName evidence="6">Calcineurin-like phosphoesterase family protein</fullName>
    </submittedName>
</protein>
<dbReference type="EMBL" id="QEKH01000013">
    <property type="protein sequence ID" value="PVY41604.1"/>
    <property type="molecule type" value="Genomic_DNA"/>
</dbReference>
<dbReference type="SUPFAM" id="SSF56300">
    <property type="entry name" value="Metallo-dependent phosphatases"/>
    <property type="match status" value="1"/>
</dbReference>
<evidence type="ECO:0000256" key="2">
    <source>
        <dbReference type="ARBA" id="ARBA00022801"/>
    </source>
</evidence>
<dbReference type="Pfam" id="PF00149">
    <property type="entry name" value="Metallophos"/>
    <property type="match status" value="1"/>
</dbReference>
<dbReference type="InterPro" id="IPR050884">
    <property type="entry name" value="CNP_phosphodiesterase-III"/>
</dbReference>
<keyword evidence="3" id="KW-0408">Iron</keyword>
<evidence type="ECO:0000313" key="7">
    <source>
        <dbReference type="Proteomes" id="UP000245959"/>
    </source>
</evidence>